<comment type="pathway">
    <text evidence="4">Lipid metabolism; glycerolipid metabolism.</text>
</comment>
<keyword evidence="6" id="KW-0808">Transferase</keyword>
<comment type="catalytic activity">
    <reaction evidence="29">
        <text>N-(hexanoyl)sphing-4-enine + ATP = N-hexanoylsphing-4-enine 1-phosphate + ADP + H(+)</text>
        <dbReference type="Rhea" id="RHEA:43312"/>
        <dbReference type="ChEBI" id="CHEBI:15378"/>
        <dbReference type="ChEBI" id="CHEBI:30616"/>
        <dbReference type="ChEBI" id="CHEBI:63867"/>
        <dbReference type="ChEBI" id="CHEBI:82959"/>
        <dbReference type="ChEBI" id="CHEBI:456216"/>
    </reaction>
    <physiologicalReaction direction="left-to-right" evidence="29">
        <dbReference type="Rhea" id="RHEA:43313"/>
    </physiologicalReaction>
</comment>
<dbReference type="InterPro" id="IPR016064">
    <property type="entry name" value="NAD/diacylglycerol_kinase_sf"/>
</dbReference>
<evidence type="ECO:0000256" key="20">
    <source>
        <dbReference type="ARBA" id="ARBA00024636"/>
    </source>
</evidence>
<evidence type="ECO:0000256" key="4">
    <source>
        <dbReference type="ARBA" id="ARBA00005175"/>
    </source>
</evidence>
<evidence type="ECO:0000256" key="22">
    <source>
        <dbReference type="ARBA" id="ARBA00026096"/>
    </source>
</evidence>
<evidence type="ECO:0000256" key="23">
    <source>
        <dbReference type="ARBA" id="ARBA00026098"/>
    </source>
</evidence>
<keyword evidence="8" id="KW-0418">Kinase</keyword>
<dbReference type="CTD" id="326168"/>
<evidence type="ECO:0000256" key="9">
    <source>
        <dbReference type="ARBA" id="ARBA00022792"/>
    </source>
</evidence>
<evidence type="ECO:0000256" key="10">
    <source>
        <dbReference type="ARBA" id="ARBA00022840"/>
    </source>
</evidence>
<dbReference type="EC" id="2.7.1.138" evidence="22"/>
<evidence type="ECO:0000256" key="21">
    <source>
        <dbReference type="ARBA" id="ARBA00025749"/>
    </source>
</evidence>
<dbReference type="InterPro" id="IPR045579">
    <property type="entry name" value="AGK_C"/>
</dbReference>
<evidence type="ECO:0000313" key="31">
    <source>
        <dbReference type="EnsemblMetazoa" id="XP_022653768"/>
    </source>
</evidence>
<comment type="subcellular location">
    <subcellularLocation>
        <location evidence="3">Mitochondrion inner membrane</location>
        <topology evidence="3">Peripheral membrane protein</topology>
    </subcellularLocation>
    <subcellularLocation>
        <location evidence="2">Mitochondrion intermembrane space</location>
    </subcellularLocation>
</comment>
<evidence type="ECO:0000256" key="29">
    <source>
        <dbReference type="ARBA" id="ARBA00048876"/>
    </source>
</evidence>
<dbReference type="InParanoid" id="A0A7M7JWR5"/>
<dbReference type="PANTHER" id="PTHR12358">
    <property type="entry name" value="SPHINGOSINE KINASE"/>
    <property type="match status" value="1"/>
</dbReference>
<dbReference type="GO" id="GO:0005758">
    <property type="term" value="C:mitochondrial intermembrane space"/>
    <property type="evidence" value="ECO:0007669"/>
    <property type="project" value="UniProtKB-SubCell"/>
</dbReference>
<evidence type="ECO:0000256" key="25">
    <source>
        <dbReference type="ARBA" id="ARBA00030553"/>
    </source>
</evidence>
<keyword evidence="13" id="KW-0472">Membrane</keyword>
<keyword evidence="32" id="KW-1185">Reference proteome</keyword>
<dbReference type="PANTHER" id="PTHR12358:SF31">
    <property type="entry name" value="ACYLGLYCEROL KINASE, MITOCHONDRIAL"/>
    <property type="match status" value="1"/>
</dbReference>
<evidence type="ECO:0000256" key="24">
    <source>
        <dbReference type="ARBA" id="ARBA00026142"/>
    </source>
</evidence>
<evidence type="ECO:0000256" key="1">
    <source>
        <dbReference type="ARBA" id="ARBA00001946"/>
    </source>
</evidence>
<evidence type="ECO:0000256" key="6">
    <source>
        <dbReference type="ARBA" id="ARBA00022679"/>
    </source>
</evidence>
<dbReference type="Gene3D" id="3.40.50.10330">
    <property type="entry name" value="Probable inorganic polyphosphate/atp-NAD kinase, domain 1"/>
    <property type="match status" value="1"/>
</dbReference>
<comment type="catalytic activity">
    <reaction evidence="28">
        <text>a monoacylglycerol + ATP = a monoacyl-sn-glycero-3-phosphate + ADP + H(+)</text>
        <dbReference type="Rhea" id="RHEA:19293"/>
        <dbReference type="ChEBI" id="CHEBI:15378"/>
        <dbReference type="ChEBI" id="CHEBI:17408"/>
        <dbReference type="ChEBI" id="CHEBI:30616"/>
        <dbReference type="ChEBI" id="CHEBI:77589"/>
        <dbReference type="ChEBI" id="CHEBI:456216"/>
        <dbReference type="EC" id="2.7.1.94"/>
    </reaction>
    <physiologicalReaction direction="left-to-right" evidence="28">
        <dbReference type="Rhea" id="RHEA:19294"/>
    </physiologicalReaction>
</comment>
<evidence type="ECO:0000256" key="14">
    <source>
        <dbReference type="ARBA" id="ARBA00023371"/>
    </source>
</evidence>
<dbReference type="GeneID" id="111247296"/>
<dbReference type="EC" id="2.7.1.107" evidence="5"/>
<dbReference type="RefSeq" id="XP_022653768.1">
    <property type="nucleotide sequence ID" value="XM_022798033.1"/>
</dbReference>
<evidence type="ECO:0000256" key="15">
    <source>
        <dbReference type="ARBA" id="ARBA00023411"/>
    </source>
</evidence>
<comment type="catalytic activity">
    <reaction evidence="16">
        <text>1-(5Z,8Z,11Z,14Z-eicosatetraenoyl)-sn-glycerol + ATP = 1-(5Z,8Z,11Z,14Z-eicosatetraenoyl)-sn-glycero-3-phosphate + ADP + H(+)</text>
        <dbReference type="Rhea" id="RHEA:43328"/>
        <dbReference type="ChEBI" id="CHEBI:15378"/>
        <dbReference type="ChEBI" id="CHEBI:30616"/>
        <dbReference type="ChEBI" id="CHEBI:34071"/>
        <dbReference type="ChEBI" id="CHEBI:74938"/>
        <dbReference type="ChEBI" id="CHEBI:456216"/>
    </reaction>
    <physiologicalReaction direction="left-to-right" evidence="16">
        <dbReference type="Rhea" id="RHEA:43329"/>
    </physiologicalReaction>
</comment>
<reference evidence="31" key="1">
    <citation type="submission" date="2021-01" db="UniProtKB">
        <authorList>
            <consortium name="EnsemblMetazoa"/>
        </authorList>
    </citation>
    <scope>IDENTIFICATION</scope>
</reference>
<dbReference type="OrthoDB" id="9979394at2759"/>
<dbReference type="InterPro" id="IPR001206">
    <property type="entry name" value="Diacylglycerol_kinase_cat_dom"/>
</dbReference>
<comment type="similarity">
    <text evidence="21">Belongs to the AGK family.</text>
</comment>
<comment type="catalytic activity">
    <reaction evidence="14">
        <text>1,2-di-(9Z-octadecenoyl)-sn-glycerol + ATP = 1,2-di-(9Z-octadecenoyl)-sn-glycero-3-phosphate + ADP + H(+)</text>
        <dbReference type="Rhea" id="RHEA:40327"/>
        <dbReference type="ChEBI" id="CHEBI:15378"/>
        <dbReference type="ChEBI" id="CHEBI:30616"/>
        <dbReference type="ChEBI" id="CHEBI:52333"/>
        <dbReference type="ChEBI" id="CHEBI:74546"/>
        <dbReference type="ChEBI" id="CHEBI:456216"/>
    </reaction>
    <physiologicalReaction direction="left-to-right" evidence="14">
        <dbReference type="Rhea" id="RHEA:40328"/>
    </physiologicalReaction>
</comment>
<evidence type="ECO:0000256" key="12">
    <source>
        <dbReference type="ARBA" id="ARBA00023128"/>
    </source>
</evidence>
<evidence type="ECO:0000256" key="19">
    <source>
        <dbReference type="ARBA" id="ARBA00024556"/>
    </source>
</evidence>
<evidence type="ECO:0000256" key="27">
    <source>
        <dbReference type="ARBA" id="ARBA00048034"/>
    </source>
</evidence>
<dbReference type="OMA" id="VEYEETC"/>
<dbReference type="GO" id="GO:0047620">
    <property type="term" value="F:acylglycerol kinase activity"/>
    <property type="evidence" value="ECO:0007669"/>
    <property type="project" value="UniProtKB-EC"/>
</dbReference>
<dbReference type="Pfam" id="PF19712">
    <property type="entry name" value="AGK_C"/>
    <property type="match status" value="1"/>
</dbReference>
<dbReference type="Proteomes" id="UP000594260">
    <property type="component" value="Unplaced"/>
</dbReference>
<name>A0A7M7JWR5_VARDE</name>
<dbReference type="EC" id="2.7.1.94" evidence="23"/>
<comment type="catalytic activity">
    <reaction evidence="26">
        <text>a 2-acylglycerol + ATP = a 2-acyl-sn-glycerol 3-phosphate + ADP + H(+)</text>
        <dbReference type="Rhea" id="RHEA:39847"/>
        <dbReference type="ChEBI" id="CHEBI:15378"/>
        <dbReference type="ChEBI" id="CHEBI:17389"/>
        <dbReference type="ChEBI" id="CHEBI:30616"/>
        <dbReference type="ChEBI" id="CHEBI:64982"/>
        <dbReference type="ChEBI" id="CHEBI:456216"/>
    </reaction>
    <physiologicalReaction direction="left-to-right" evidence="26">
        <dbReference type="Rhea" id="RHEA:39848"/>
    </physiologicalReaction>
</comment>
<dbReference type="GO" id="GO:0005524">
    <property type="term" value="F:ATP binding"/>
    <property type="evidence" value="ECO:0007669"/>
    <property type="project" value="UniProtKB-KW"/>
</dbReference>
<dbReference type="InterPro" id="IPR050187">
    <property type="entry name" value="Lipid_Phosphate_FormReg"/>
</dbReference>
<dbReference type="Pfam" id="PF00781">
    <property type="entry name" value="DAGK_cat"/>
    <property type="match status" value="1"/>
</dbReference>
<evidence type="ECO:0000259" key="30">
    <source>
        <dbReference type="PROSITE" id="PS50146"/>
    </source>
</evidence>
<dbReference type="EnsemblMetazoa" id="XM_022798033">
    <property type="protein sequence ID" value="XP_022653768"/>
    <property type="gene ID" value="LOC111247296"/>
</dbReference>
<dbReference type="FunCoup" id="A0A7M7JWR5">
    <property type="interactions" value="860"/>
</dbReference>
<evidence type="ECO:0000256" key="18">
    <source>
        <dbReference type="ARBA" id="ARBA00024512"/>
    </source>
</evidence>
<comment type="catalytic activity">
    <reaction evidence="27">
        <text>an N-acylsphing-4-enine + ATP = an N-acylsphing-4-enine 1-phosphate + ADP + H(+)</text>
        <dbReference type="Rhea" id="RHEA:17929"/>
        <dbReference type="ChEBI" id="CHEBI:15378"/>
        <dbReference type="ChEBI" id="CHEBI:30616"/>
        <dbReference type="ChEBI" id="CHEBI:52639"/>
        <dbReference type="ChEBI" id="CHEBI:57674"/>
        <dbReference type="ChEBI" id="CHEBI:456216"/>
        <dbReference type="EC" id="2.7.1.138"/>
    </reaction>
    <physiologicalReaction direction="left-to-right" evidence="27">
        <dbReference type="Rhea" id="RHEA:17930"/>
    </physiologicalReaction>
</comment>
<dbReference type="UniPathway" id="UPA00230"/>
<evidence type="ECO:0000256" key="13">
    <source>
        <dbReference type="ARBA" id="ARBA00023136"/>
    </source>
</evidence>
<keyword evidence="9" id="KW-0999">Mitochondrion inner membrane</keyword>
<proteinExistence type="inferred from homology"/>
<dbReference type="GO" id="GO:0046512">
    <property type="term" value="P:sphingosine biosynthetic process"/>
    <property type="evidence" value="ECO:0007669"/>
    <property type="project" value="TreeGrafter"/>
</dbReference>
<dbReference type="KEGG" id="vde:111247296"/>
<accession>A0A7M7JWR5</accession>
<evidence type="ECO:0000256" key="28">
    <source>
        <dbReference type="ARBA" id="ARBA00048663"/>
    </source>
</evidence>
<evidence type="ECO:0000256" key="17">
    <source>
        <dbReference type="ARBA" id="ARBA00024505"/>
    </source>
</evidence>
<keyword evidence="12" id="KW-0496">Mitochondrion</keyword>
<protein>
    <recommendedName>
        <fullName evidence="24">Acylglycerol kinase, mitochondrial</fullName>
        <ecNumber evidence="5">2.7.1.107</ecNumber>
        <ecNumber evidence="22">2.7.1.138</ecNumber>
        <ecNumber evidence="23">2.7.1.94</ecNumber>
    </recommendedName>
    <alternativeName>
        <fullName evidence="25">Multiple substrate lipid kinase</fullName>
    </alternativeName>
</protein>
<dbReference type="AlphaFoldDB" id="A0A7M7JWR5"/>
<evidence type="ECO:0000256" key="7">
    <source>
        <dbReference type="ARBA" id="ARBA00022741"/>
    </source>
</evidence>
<evidence type="ECO:0000256" key="3">
    <source>
        <dbReference type="ARBA" id="ARBA00004637"/>
    </source>
</evidence>
<evidence type="ECO:0000256" key="11">
    <source>
        <dbReference type="ARBA" id="ARBA00023098"/>
    </source>
</evidence>
<dbReference type="GO" id="GO:0001729">
    <property type="term" value="F:ceramide kinase activity"/>
    <property type="evidence" value="ECO:0007669"/>
    <property type="project" value="UniProtKB-EC"/>
</dbReference>
<dbReference type="InterPro" id="IPR017438">
    <property type="entry name" value="ATP-NAD_kinase_N"/>
</dbReference>
<comment type="catalytic activity">
    <reaction evidence="15">
        <text>a 1,2-diacyl-sn-glycerol + ATP = a 1,2-diacyl-sn-glycero-3-phosphate + ADP + H(+)</text>
        <dbReference type="Rhea" id="RHEA:10272"/>
        <dbReference type="ChEBI" id="CHEBI:15378"/>
        <dbReference type="ChEBI" id="CHEBI:17815"/>
        <dbReference type="ChEBI" id="CHEBI:30616"/>
        <dbReference type="ChEBI" id="CHEBI:58608"/>
        <dbReference type="ChEBI" id="CHEBI:456216"/>
        <dbReference type="EC" id="2.7.1.107"/>
    </reaction>
    <physiologicalReaction direction="left-to-right" evidence="15">
        <dbReference type="Rhea" id="RHEA:10273"/>
    </physiologicalReaction>
</comment>
<keyword evidence="10" id="KW-0067">ATP-binding</keyword>
<organism evidence="31 32">
    <name type="scientific">Varroa destructor</name>
    <name type="common">Honeybee mite</name>
    <dbReference type="NCBI Taxonomy" id="109461"/>
    <lineage>
        <taxon>Eukaryota</taxon>
        <taxon>Metazoa</taxon>
        <taxon>Ecdysozoa</taxon>
        <taxon>Arthropoda</taxon>
        <taxon>Chelicerata</taxon>
        <taxon>Arachnida</taxon>
        <taxon>Acari</taxon>
        <taxon>Parasitiformes</taxon>
        <taxon>Mesostigmata</taxon>
        <taxon>Gamasina</taxon>
        <taxon>Dermanyssoidea</taxon>
        <taxon>Varroidae</taxon>
        <taxon>Varroa</taxon>
    </lineage>
</organism>
<keyword evidence="7" id="KW-0547">Nucleotide-binding</keyword>
<keyword evidence="11" id="KW-0443">Lipid metabolism</keyword>
<dbReference type="PROSITE" id="PS50146">
    <property type="entry name" value="DAGK"/>
    <property type="match status" value="1"/>
</dbReference>
<dbReference type="GO" id="GO:0004143">
    <property type="term" value="F:ATP-dependent diacylglycerol kinase activity"/>
    <property type="evidence" value="ECO:0007669"/>
    <property type="project" value="UniProtKB-EC"/>
</dbReference>
<dbReference type="SUPFAM" id="SSF111331">
    <property type="entry name" value="NAD kinase/diacylglycerol kinase-like"/>
    <property type="match status" value="1"/>
</dbReference>
<comment type="catalytic activity">
    <reaction evidence="17">
        <text>1-(9Z-octadecenoyl)-sn-glycerol + ATP = 1-(9Z-octadecenoyl)-sn-glycero-3-phosphate + ADP + H(+)</text>
        <dbReference type="Rhea" id="RHEA:41079"/>
        <dbReference type="ChEBI" id="CHEBI:15378"/>
        <dbReference type="ChEBI" id="CHEBI:30616"/>
        <dbReference type="ChEBI" id="CHEBI:74544"/>
        <dbReference type="ChEBI" id="CHEBI:75757"/>
        <dbReference type="ChEBI" id="CHEBI:456216"/>
    </reaction>
    <physiologicalReaction direction="left-to-right" evidence="17">
        <dbReference type="Rhea" id="RHEA:41080"/>
    </physiologicalReaction>
</comment>
<sequence length="525" mass="59724">MSQWRIVRFTKWVPRHPKKSIVFGGLALYGVNYGIENRRVRLMMRAYCREAQDFGEQICPQGDTPRHVTVILNPKTKGSKNLYENYAAPLLYLSGMKVSVFRTEHAGQAKDLMKIMDNTDAVVVAGGDGTLSEAVTGLLSREDRLEASERFPMGFVPTGKTNTLVRRLFYRDGMREQQLAAEAAMAVIRGVKARISAYKVEFHNQKLWASKDDLYEKKLMQLSQKDYEDDGIVSKVDSKSNNFPDQSMKEISNITQAPSEINQKIIEVKQEAAEKQPNFKQVDPVYGVGKIEYGLFRDIDANIERYWYFGPLRTRAAYFFQSLRRKIASEETEIQFSNACSGCKRCVMRELKKGEIKAEEEKEEETFSGGSRWWSSYVKKNLKPKKAPVNPLERYNSVENEKCGQMYDTYICYSNLEIEPVNGALVVRASPANLSTCAVMFDGFKRHSSYVTPCVTDQLHVGEVHFNFPQEELSGSSYIPTPKEDRSPELRLKGAKINIDSNVFARQPLSVTLYPQAINVFVAAR</sequence>
<comment type="catalytic activity">
    <reaction evidence="18">
        <text>a 1-acyl-sn-glycerol + ATP = a 1-acyl-sn-glycero-3-phosphate + ADP + H(+)</text>
        <dbReference type="Rhea" id="RHEA:33747"/>
        <dbReference type="ChEBI" id="CHEBI:15378"/>
        <dbReference type="ChEBI" id="CHEBI:30616"/>
        <dbReference type="ChEBI" id="CHEBI:57970"/>
        <dbReference type="ChEBI" id="CHEBI:64683"/>
        <dbReference type="ChEBI" id="CHEBI:456216"/>
    </reaction>
    <physiologicalReaction direction="left-to-right" evidence="18">
        <dbReference type="Rhea" id="RHEA:33748"/>
    </physiologicalReaction>
</comment>
<evidence type="ECO:0000256" key="16">
    <source>
        <dbReference type="ARBA" id="ARBA00024483"/>
    </source>
</evidence>
<dbReference type="SMART" id="SM00046">
    <property type="entry name" value="DAGKc"/>
    <property type="match status" value="1"/>
</dbReference>
<evidence type="ECO:0000256" key="8">
    <source>
        <dbReference type="ARBA" id="ARBA00022777"/>
    </source>
</evidence>
<evidence type="ECO:0000256" key="5">
    <source>
        <dbReference type="ARBA" id="ARBA00012133"/>
    </source>
</evidence>
<dbReference type="GO" id="GO:0046486">
    <property type="term" value="P:glycerolipid metabolic process"/>
    <property type="evidence" value="ECO:0007669"/>
    <property type="project" value="UniProtKB-UniPathway"/>
</dbReference>
<comment type="catalytic activity">
    <reaction evidence="20">
        <text>1-hexadecanoyl-sn-glycerol + ATP = 1-hexadecanoyl-sn-glycero-3-phosphate + ADP + H(+)</text>
        <dbReference type="Rhea" id="RHEA:43308"/>
        <dbReference type="ChEBI" id="CHEBI:15378"/>
        <dbReference type="ChEBI" id="CHEBI:30616"/>
        <dbReference type="ChEBI" id="CHEBI:57518"/>
        <dbReference type="ChEBI" id="CHEBI:75542"/>
        <dbReference type="ChEBI" id="CHEBI:456216"/>
    </reaction>
    <physiologicalReaction direction="left-to-right" evidence="20">
        <dbReference type="Rhea" id="RHEA:43309"/>
    </physiologicalReaction>
</comment>
<evidence type="ECO:0000313" key="32">
    <source>
        <dbReference type="Proteomes" id="UP000594260"/>
    </source>
</evidence>
<evidence type="ECO:0000256" key="2">
    <source>
        <dbReference type="ARBA" id="ARBA00004569"/>
    </source>
</evidence>
<comment type="cofactor">
    <cofactor evidence="1">
        <name>Mg(2+)</name>
        <dbReference type="ChEBI" id="CHEBI:18420"/>
    </cofactor>
</comment>
<evidence type="ECO:0000256" key="26">
    <source>
        <dbReference type="ARBA" id="ARBA00044480"/>
    </source>
</evidence>
<dbReference type="GO" id="GO:0046513">
    <property type="term" value="P:ceramide biosynthetic process"/>
    <property type="evidence" value="ECO:0007669"/>
    <property type="project" value="TreeGrafter"/>
</dbReference>
<comment type="catalytic activity">
    <reaction evidence="19">
        <text>2-(5Z,8Z,11Z,14Z-eicosatetraenoyl)-glycerol + ATP = 2-(5Z,8Z,11Z,14Z-eicosatetraenoyl)-sn-glycero-3-phosphate + ADP + H(+)</text>
        <dbReference type="Rhea" id="RHEA:43316"/>
        <dbReference type="ChEBI" id="CHEBI:15378"/>
        <dbReference type="ChEBI" id="CHEBI:30616"/>
        <dbReference type="ChEBI" id="CHEBI:52392"/>
        <dbReference type="ChEBI" id="CHEBI:78209"/>
        <dbReference type="ChEBI" id="CHEBI:456216"/>
    </reaction>
    <physiologicalReaction direction="left-to-right" evidence="19">
        <dbReference type="Rhea" id="RHEA:43317"/>
    </physiologicalReaction>
</comment>
<feature type="domain" description="DAGKc" evidence="30">
    <location>
        <begin position="63"/>
        <end position="204"/>
    </location>
</feature>
<dbReference type="GO" id="GO:0005743">
    <property type="term" value="C:mitochondrial inner membrane"/>
    <property type="evidence" value="ECO:0007669"/>
    <property type="project" value="UniProtKB-SubCell"/>
</dbReference>